<proteinExistence type="predicted"/>
<evidence type="ECO:0000313" key="1">
    <source>
        <dbReference type="EMBL" id="JAH10895.1"/>
    </source>
</evidence>
<reference evidence="1" key="2">
    <citation type="journal article" date="2015" name="Fish Shellfish Immunol.">
        <title>Early steps in the European eel (Anguilla anguilla)-Vibrio vulnificus interaction in the gills: Role of the RtxA13 toxin.</title>
        <authorList>
            <person name="Callol A."/>
            <person name="Pajuelo D."/>
            <person name="Ebbesson L."/>
            <person name="Teles M."/>
            <person name="MacKenzie S."/>
            <person name="Amaro C."/>
        </authorList>
    </citation>
    <scope>NUCLEOTIDE SEQUENCE</scope>
</reference>
<accession>A0A0E9Q3I8</accession>
<dbReference type="EMBL" id="GBXM01097682">
    <property type="protein sequence ID" value="JAH10895.1"/>
    <property type="molecule type" value="Transcribed_RNA"/>
</dbReference>
<protein>
    <submittedName>
        <fullName evidence="1">Uncharacterized protein</fullName>
    </submittedName>
</protein>
<name>A0A0E9Q3I8_ANGAN</name>
<organism evidence="1">
    <name type="scientific">Anguilla anguilla</name>
    <name type="common">European freshwater eel</name>
    <name type="synonym">Muraena anguilla</name>
    <dbReference type="NCBI Taxonomy" id="7936"/>
    <lineage>
        <taxon>Eukaryota</taxon>
        <taxon>Metazoa</taxon>
        <taxon>Chordata</taxon>
        <taxon>Craniata</taxon>
        <taxon>Vertebrata</taxon>
        <taxon>Euteleostomi</taxon>
        <taxon>Actinopterygii</taxon>
        <taxon>Neopterygii</taxon>
        <taxon>Teleostei</taxon>
        <taxon>Anguilliformes</taxon>
        <taxon>Anguillidae</taxon>
        <taxon>Anguilla</taxon>
    </lineage>
</organism>
<dbReference type="AlphaFoldDB" id="A0A0E9Q3I8"/>
<reference evidence="1" key="1">
    <citation type="submission" date="2014-11" db="EMBL/GenBank/DDBJ databases">
        <authorList>
            <person name="Amaro Gonzalez C."/>
        </authorList>
    </citation>
    <scope>NUCLEOTIDE SEQUENCE</scope>
</reference>
<sequence length="37" mass="4242">MLRVRTLVDTVDTSWQRESSSLISASLPVRYQSLCSR</sequence>